<comment type="caution">
    <text evidence="1">The sequence shown here is derived from an EMBL/GenBank/DDBJ whole genome shotgun (WGS) entry which is preliminary data.</text>
</comment>
<gene>
    <name evidence="1" type="ORF">SH601_04795</name>
</gene>
<protein>
    <submittedName>
        <fullName evidence="1">LamG-like jellyroll fold domain-containing protein</fullName>
    </submittedName>
</protein>
<proteinExistence type="predicted"/>
<name>A0ACC6M2W2_9BACI</name>
<reference evidence="1" key="1">
    <citation type="submission" date="2023-11" db="EMBL/GenBank/DDBJ databases">
        <title>Gracilibacillus pellucida a moderately halophilic bacterium isolated from saline soil in Xinjiang province.</title>
        <authorList>
            <person name="Zhang Z."/>
            <person name="Tan F."/>
            <person name="Wang Y."/>
            <person name="Xia M."/>
        </authorList>
    </citation>
    <scope>NUCLEOTIDE SEQUENCE</scope>
    <source>
        <strain evidence="1">S3-1-1</strain>
    </source>
</reference>
<dbReference type="Proteomes" id="UP001277972">
    <property type="component" value="Unassembled WGS sequence"/>
</dbReference>
<dbReference type="EMBL" id="JAWZSR010000002">
    <property type="protein sequence ID" value="MDX8045300.1"/>
    <property type="molecule type" value="Genomic_DNA"/>
</dbReference>
<evidence type="ECO:0000313" key="2">
    <source>
        <dbReference type="Proteomes" id="UP001277972"/>
    </source>
</evidence>
<accession>A0ACC6M2W2</accession>
<evidence type="ECO:0000313" key="1">
    <source>
        <dbReference type="EMBL" id="MDX8045300.1"/>
    </source>
</evidence>
<sequence>MVSFMKRISIVGFILLLMLPTTVFGEEQAPLELERASAHDPSIIKVDDTYYAFGSHIAVAKSDDLINWRSIVDTEYQTPENNPIFGNLSENLAESFEWAGENDSDSLGGYAIWAPDIFWNEDFVWEDGSTGAYMQYYSASSTYIRSAIGIAVSKDIEGPYEYTDTIMYSGFTNKEAYDNNSEINKHWENTNISELIEEGILEEENPDWFTDDGEFNNALYTNAIDPNILYDENGDLWMTYGSWSGGTFILQLDKETGTPIYPGEDGETADGRMIDRYYGTKIAGGYGRSGEATYAVYDEAAGYYYLYITYGGLASDGGYQMRQFRSENIEGPYVDAAGNEAVFPESFDIGVGNFPGNDDHKEIGNKMIGNFLFKRDLGEEGTGIGTGYMAPGHNSYLIDDELGKEFIVTHTRFPQEGEMHEIRVHQTFKNRDMWPVPTPYHYAGETIEPVAFEDVVGDYKYVNHGKEITGELTESTWVRLNEDNTVSGAVSGTWELSDDYRVSLTVDEETFDGVFIRQYDPTSQSWVMTFSAMSNNGVVVWGSHAESKEEQEVVDGIKSELASIVPEQAVADINLPTLATQGAEITWESSHPDVITTDGIVNRPESGFEDVQVDLTATISLGDVTDTVTIPVSVPTQSEGSLVAHYDFNDGLADSTGKQEDATITGNRIDNTGGDISFAEGVSGQAAQFDGESGLKLADGLISSNQYSISLWVNPEEITEFTTTFFGARTDNNWISLVPNGDNVTKVWSHNGDDWYDAEADSIIPVNEWSHLTFTVDEGDAVLYINGEAAFTGENFPNIFTTSNAQFALGVNYWDTPFKGLMDEVRVYDSVILSDAEVEDLYQNPAGEVEKPQEPSEDPEEPQEPQEPAEDPEEPQEPQEPAEDPEEPQEPQEPSEDPEEPQEPQEPAEDPEEPQEPQEPAEDPEEPQEPQEPAEDPEEPQEPQEPSEDPEEPQEPQEPTKPEDSDDGDVKGSETPTPENDNDKQDQEENGTKQENNEDGKELPETATNQYNWLVLGLVLMLMGGSIYAVVRWKKKTA</sequence>
<organism evidence="1 2">
    <name type="scientific">Gracilibacillus pellucidus</name>
    <dbReference type="NCBI Taxonomy" id="3095368"/>
    <lineage>
        <taxon>Bacteria</taxon>
        <taxon>Bacillati</taxon>
        <taxon>Bacillota</taxon>
        <taxon>Bacilli</taxon>
        <taxon>Bacillales</taxon>
        <taxon>Bacillaceae</taxon>
        <taxon>Gracilibacillus</taxon>
    </lineage>
</organism>
<keyword evidence="2" id="KW-1185">Reference proteome</keyword>